<reference evidence="2" key="1">
    <citation type="journal article" date="2014" name="Front. Microbiol.">
        <title>High frequency of phylogenetically diverse reductive dehalogenase-homologous genes in deep subseafloor sedimentary metagenomes.</title>
        <authorList>
            <person name="Kawai M."/>
            <person name="Futagami T."/>
            <person name="Toyoda A."/>
            <person name="Takaki Y."/>
            <person name="Nishi S."/>
            <person name="Hori S."/>
            <person name="Arai W."/>
            <person name="Tsubouchi T."/>
            <person name="Morono Y."/>
            <person name="Uchiyama I."/>
            <person name="Ito T."/>
            <person name="Fujiyama A."/>
            <person name="Inagaki F."/>
            <person name="Takami H."/>
        </authorList>
    </citation>
    <scope>NUCLEOTIDE SEQUENCE</scope>
    <source>
        <strain evidence="2">Expedition CK06-06</strain>
    </source>
</reference>
<evidence type="ECO:0000256" key="1">
    <source>
        <dbReference type="SAM" id="Phobius"/>
    </source>
</evidence>
<name>X0SZ98_9ZZZZ</name>
<comment type="caution">
    <text evidence="2">The sequence shown here is derived from an EMBL/GenBank/DDBJ whole genome shotgun (WGS) entry which is preliminary data.</text>
</comment>
<gene>
    <name evidence="2" type="ORF">S01H1_30791</name>
</gene>
<feature type="transmembrane region" description="Helical" evidence="1">
    <location>
        <begin position="16"/>
        <end position="34"/>
    </location>
</feature>
<keyword evidence="1" id="KW-0812">Transmembrane</keyword>
<feature type="non-terminal residue" evidence="2">
    <location>
        <position position="102"/>
    </location>
</feature>
<keyword evidence="1" id="KW-1133">Transmembrane helix</keyword>
<protein>
    <submittedName>
        <fullName evidence="2">Uncharacterized protein</fullName>
    </submittedName>
</protein>
<keyword evidence="1" id="KW-0472">Membrane</keyword>
<evidence type="ECO:0000313" key="2">
    <source>
        <dbReference type="EMBL" id="GAF86503.1"/>
    </source>
</evidence>
<proteinExistence type="predicted"/>
<accession>X0SZ98</accession>
<dbReference type="AlphaFoldDB" id="X0SZ98"/>
<sequence length="102" mass="11436">MTNNIEKILKVAKRNSAVAIGIIPLLIIAIIVPIKYKFGSQSQETNKIQIPAELIQRMDKLIDSIDQKTMAGALTLGMREVDLHDQLFLKGILYSDKGEFRP</sequence>
<dbReference type="EMBL" id="BARS01018969">
    <property type="protein sequence ID" value="GAF86503.1"/>
    <property type="molecule type" value="Genomic_DNA"/>
</dbReference>
<organism evidence="2">
    <name type="scientific">marine sediment metagenome</name>
    <dbReference type="NCBI Taxonomy" id="412755"/>
    <lineage>
        <taxon>unclassified sequences</taxon>
        <taxon>metagenomes</taxon>
        <taxon>ecological metagenomes</taxon>
    </lineage>
</organism>